<evidence type="ECO:0000256" key="3">
    <source>
        <dbReference type="ARBA" id="ARBA00022676"/>
    </source>
</evidence>
<dbReference type="OrthoDB" id="3631276at2759"/>
<keyword evidence="10" id="KW-0732">Signal</keyword>
<dbReference type="Pfam" id="PF12141">
    <property type="entry name" value="BMT"/>
    <property type="match status" value="1"/>
</dbReference>
<evidence type="ECO:0000256" key="2">
    <source>
        <dbReference type="ARBA" id="ARBA00009486"/>
    </source>
</evidence>
<dbReference type="EMBL" id="LMYN01000135">
    <property type="protein sequence ID" value="KRZ99551.1"/>
    <property type="molecule type" value="Genomic_DNA"/>
</dbReference>
<evidence type="ECO:0000256" key="9">
    <source>
        <dbReference type="ARBA" id="ARBA00023316"/>
    </source>
</evidence>
<accession>A0A0V1PTS2</accession>
<dbReference type="AlphaFoldDB" id="A0A0V1PTS2"/>
<dbReference type="InterPro" id="IPR021988">
    <property type="entry name" value="BMT1"/>
</dbReference>
<evidence type="ECO:0000256" key="10">
    <source>
        <dbReference type="SAM" id="SignalP"/>
    </source>
</evidence>
<dbReference type="GeneID" id="26841685"/>
<evidence type="ECO:0000256" key="6">
    <source>
        <dbReference type="ARBA" id="ARBA00022968"/>
    </source>
</evidence>
<keyword evidence="7" id="KW-1133">Transmembrane helix</keyword>
<keyword evidence="9" id="KW-0961">Cell wall biogenesis/degradation</keyword>
<evidence type="ECO:0000256" key="4">
    <source>
        <dbReference type="ARBA" id="ARBA00022679"/>
    </source>
</evidence>
<keyword evidence="3" id="KW-0328">Glycosyltransferase</keyword>
<comment type="subcellular location">
    <subcellularLocation>
        <location evidence="1">Membrane</location>
        <topology evidence="1">Single-pass type II membrane protein</topology>
    </subcellularLocation>
</comment>
<comment type="similarity">
    <text evidence="2">Belongs to the BMT family.</text>
</comment>
<comment type="caution">
    <text evidence="11">The sequence shown here is derived from an EMBL/GenBank/DDBJ whole genome shotgun (WGS) entry which is preliminary data.</text>
</comment>
<dbReference type="RefSeq" id="XP_015465654.1">
    <property type="nucleotide sequence ID" value="XM_015613505.1"/>
</dbReference>
<feature type="signal peptide" evidence="10">
    <location>
        <begin position="1"/>
        <end position="29"/>
    </location>
</feature>
<evidence type="ECO:0000313" key="12">
    <source>
        <dbReference type="Proteomes" id="UP000054251"/>
    </source>
</evidence>
<proteinExistence type="inferred from homology"/>
<keyword evidence="6" id="KW-0735">Signal-anchor</keyword>
<keyword evidence="12" id="KW-1185">Reference proteome</keyword>
<dbReference type="GO" id="GO:0071555">
    <property type="term" value="P:cell wall organization"/>
    <property type="evidence" value="ECO:0007669"/>
    <property type="project" value="UniProtKB-KW"/>
</dbReference>
<dbReference type="GO" id="GO:0000030">
    <property type="term" value="F:mannosyltransferase activity"/>
    <property type="evidence" value="ECO:0007669"/>
    <property type="project" value="InterPro"/>
</dbReference>
<dbReference type="Proteomes" id="UP000054251">
    <property type="component" value="Unassembled WGS sequence"/>
</dbReference>
<evidence type="ECO:0000313" key="11">
    <source>
        <dbReference type="EMBL" id="KRZ99551.1"/>
    </source>
</evidence>
<dbReference type="GO" id="GO:0016020">
    <property type="term" value="C:membrane"/>
    <property type="evidence" value="ECO:0007669"/>
    <property type="project" value="UniProtKB-SubCell"/>
</dbReference>
<protein>
    <submittedName>
        <fullName evidence="11">Uncharacterized protein</fullName>
    </submittedName>
</protein>
<feature type="chain" id="PRO_5006884481" evidence="10">
    <location>
        <begin position="30"/>
        <end position="643"/>
    </location>
</feature>
<keyword evidence="5" id="KW-0812">Transmembrane</keyword>
<gene>
    <name evidence="11" type="ORF">AC631_04676</name>
</gene>
<evidence type="ECO:0000256" key="5">
    <source>
        <dbReference type="ARBA" id="ARBA00022692"/>
    </source>
</evidence>
<evidence type="ECO:0000256" key="1">
    <source>
        <dbReference type="ARBA" id="ARBA00004606"/>
    </source>
</evidence>
<organism evidence="11 12">
    <name type="scientific">Debaryomyces fabryi</name>
    <dbReference type="NCBI Taxonomy" id="58627"/>
    <lineage>
        <taxon>Eukaryota</taxon>
        <taxon>Fungi</taxon>
        <taxon>Dikarya</taxon>
        <taxon>Ascomycota</taxon>
        <taxon>Saccharomycotina</taxon>
        <taxon>Pichiomycetes</taxon>
        <taxon>Debaryomycetaceae</taxon>
        <taxon>Debaryomyces</taxon>
    </lineage>
</organism>
<sequence>MKILFGPKTTRKALLVLVLLFTLIGLVWTSNKAAAVHSSINKIKYPSLEKIKGFYNDKISAFHKKPNDHLVVYPRSFSSEVKEKLEDHYNTYLAGTTENLKVLSYNGPKSPLTNKIRDNKYHKHQISLYDSVKNIEGDIEKCQPDINKKINVDVTDSNTFGFSFEKIVRKLVQQLKDDPSIKELKGFFEDDLEKHLQEGTAGDHWFKFAGTSVWLEQYGVHFMISRMMYSPPGPKKHSVLSLLYGQVYDEDWNELENIELVIPSSNSLTNDKSFRSINFPSFLPIPFYHDSNYRLKRFYGPEDARMLLVKNENGIEEPLIVFNAYHRKSSDETKIDEASSSIKFEYYRSMFIGWPFQFQLGKENVDGTQNPKHSNNEYTKLIELRNIEHPRLKVQKNWTPFISNKARQVHGYDKNIYFVYRWQSLEIMKCQLSDISDISKCTFEYKRVDDLPFDAKVGDLRGGTELISINNIFPSLDNHFKSDTEVWVGFSRAHIKNCGCGSSMYRPNLVVLYKEGRKYKISQLSEFFSLDVKVTGWSDPKKICQPREPDALIPNGISSWDVNSHMSGLEQVHEDYITLTLSAGDAVDHKVHIKNLLKVILGQTSLLSSKEEYGYNDDLVSCSIKYSKDYCAAYGKEMIKEKT</sequence>
<keyword evidence="8" id="KW-0472">Membrane</keyword>
<keyword evidence="4" id="KW-0808">Transferase</keyword>
<name>A0A0V1PTS2_9ASCO</name>
<evidence type="ECO:0000256" key="7">
    <source>
        <dbReference type="ARBA" id="ARBA00022989"/>
    </source>
</evidence>
<evidence type="ECO:0000256" key="8">
    <source>
        <dbReference type="ARBA" id="ARBA00023136"/>
    </source>
</evidence>
<reference evidence="11 12" key="1">
    <citation type="submission" date="2015-11" db="EMBL/GenBank/DDBJ databases">
        <title>The genome of Debaryomyces fabryi.</title>
        <authorList>
            <person name="Tafer H."/>
            <person name="Lopandic K."/>
        </authorList>
    </citation>
    <scope>NUCLEOTIDE SEQUENCE [LARGE SCALE GENOMIC DNA]</scope>
    <source>
        <strain evidence="11 12">CBS 789</strain>
    </source>
</reference>